<accession>A0A8H5F5W5</accession>
<feature type="transmembrane region" description="Helical" evidence="1">
    <location>
        <begin position="176"/>
        <end position="199"/>
    </location>
</feature>
<keyword evidence="1" id="KW-1133">Transmembrane helix</keyword>
<evidence type="ECO:0000313" key="2">
    <source>
        <dbReference type="EMBL" id="KAF5324955.1"/>
    </source>
</evidence>
<evidence type="ECO:0000256" key="1">
    <source>
        <dbReference type="SAM" id="Phobius"/>
    </source>
</evidence>
<organism evidence="2 3">
    <name type="scientific">Ephemerocybe angulata</name>
    <dbReference type="NCBI Taxonomy" id="980116"/>
    <lineage>
        <taxon>Eukaryota</taxon>
        <taxon>Fungi</taxon>
        <taxon>Dikarya</taxon>
        <taxon>Basidiomycota</taxon>
        <taxon>Agaricomycotina</taxon>
        <taxon>Agaricomycetes</taxon>
        <taxon>Agaricomycetidae</taxon>
        <taxon>Agaricales</taxon>
        <taxon>Agaricineae</taxon>
        <taxon>Psathyrellaceae</taxon>
        <taxon>Ephemerocybe</taxon>
    </lineage>
</organism>
<proteinExistence type="predicted"/>
<dbReference type="OrthoDB" id="10308328at2759"/>
<feature type="transmembrane region" description="Helical" evidence="1">
    <location>
        <begin position="86"/>
        <end position="106"/>
    </location>
</feature>
<keyword evidence="1" id="KW-0812">Transmembrane</keyword>
<sequence>MSSPAPVIAICECKDKEKLEVILSEKAQLASATNIKAPLLNSGTLPPIISVPGANTAITRLCLSNAALNLVILSLFVANIDNTYQWWMICMYIIGIIGHIATPFELNHEIANGKKEATELAINGDARAIAAANRVVMDDLRTMISKEWRWFAMSVIFTLVWVAVVVMSVVMSKGKIYYVALVAVLNAMEATTRGMVAVLMTRYRPRTALEQGALDWA</sequence>
<dbReference type="EMBL" id="JAACJK010000164">
    <property type="protein sequence ID" value="KAF5324955.1"/>
    <property type="molecule type" value="Genomic_DNA"/>
</dbReference>
<keyword evidence="3" id="KW-1185">Reference proteome</keyword>
<name>A0A8H5F5W5_9AGAR</name>
<reference evidence="2 3" key="1">
    <citation type="journal article" date="2020" name="ISME J.">
        <title>Uncovering the hidden diversity of litter-decomposition mechanisms in mushroom-forming fungi.</title>
        <authorList>
            <person name="Floudas D."/>
            <person name="Bentzer J."/>
            <person name="Ahren D."/>
            <person name="Johansson T."/>
            <person name="Persson P."/>
            <person name="Tunlid A."/>
        </authorList>
    </citation>
    <scope>NUCLEOTIDE SEQUENCE [LARGE SCALE GENOMIC DNA]</scope>
    <source>
        <strain evidence="2 3">CBS 175.51</strain>
    </source>
</reference>
<dbReference type="Proteomes" id="UP000541558">
    <property type="component" value="Unassembled WGS sequence"/>
</dbReference>
<evidence type="ECO:0000313" key="3">
    <source>
        <dbReference type="Proteomes" id="UP000541558"/>
    </source>
</evidence>
<gene>
    <name evidence="2" type="ORF">D9611_004132</name>
</gene>
<feature type="transmembrane region" description="Helical" evidence="1">
    <location>
        <begin position="61"/>
        <end position="80"/>
    </location>
</feature>
<dbReference type="AlphaFoldDB" id="A0A8H5F5W5"/>
<comment type="caution">
    <text evidence="2">The sequence shown here is derived from an EMBL/GenBank/DDBJ whole genome shotgun (WGS) entry which is preliminary data.</text>
</comment>
<protein>
    <submittedName>
        <fullName evidence="2">Uncharacterized protein</fullName>
    </submittedName>
</protein>
<feature type="transmembrane region" description="Helical" evidence="1">
    <location>
        <begin position="150"/>
        <end position="170"/>
    </location>
</feature>
<keyword evidence="1" id="KW-0472">Membrane</keyword>